<sequence>MQLISIVSLLVPLAITVSARHEVGELCSGSGYDCTGNSNAIVVCNGYQWKLAAQCGTACCVWPNTPAPYCAC</sequence>
<keyword evidence="3" id="KW-1185">Reference proteome</keyword>
<dbReference type="EMBL" id="ML732183">
    <property type="protein sequence ID" value="KAB8076226.1"/>
    <property type="molecule type" value="Genomic_DNA"/>
</dbReference>
<dbReference type="OrthoDB" id="5210511at2759"/>
<evidence type="ECO:0000256" key="1">
    <source>
        <dbReference type="SAM" id="SignalP"/>
    </source>
</evidence>
<gene>
    <name evidence="2" type="ORF">BDV29DRAFT_91785</name>
</gene>
<dbReference type="Proteomes" id="UP000326565">
    <property type="component" value="Unassembled WGS sequence"/>
</dbReference>
<protein>
    <recommendedName>
        <fullName evidence="4">CBM1 domain-containing protein</fullName>
    </recommendedName>
</protein>
<dbReference type="AlphaFoldDB" id="A0A5N5X6D1"/>
<accession>A0A5N5X6D1</accession>
<reference evidence="2 3" key="1">
    <citation type="submission" date="2019-04" db="EMBL/GenBank/DDBJ databases">
        <title>Friends and foes A comparative genomics study of 23 Aspergillus species from section Flavi.</title>
        <authorList>
            <consortium name="DOE Joint Genome Institute"/>
            <person name="Kjaerbolling I."/>
            <person name="Vesth T."/>
            <person name="Frisvad J.C."/>
            <person name="Nybo J.L."/>
            <person name="Theobald S."/>
            <person name="Kildgaard S."/>
            <person name="Isbrandt T."/>
            <person name="Kuo A."/>
            <person name="Sato A."/>
            <person name="Lyhne E.K."/>
            <person name="Kogle M.E."/>
            <person name="Wiebenga A."/>
            <person name="Kun R.S."/>
            <person name="Lubbers R.J."/>
            <person name="Makela M.R."/>
            <person name="Barry K."/>
            <person name="Chovatia M."/>
            <person name="Clum A."/>
            <person name="Daum C."/>
            <person name="Haridas S."/>
            <person name="He G."/>
            <person name="LaButti K."/>
            <person name="Lipzen A."/>
            <person name="Mondo S."/>
            <person name="Riley R."/>
            <person name="Salamov A."/>
            <person name="Simmons B.A."/>
            <person name="Magnuson J.K."/>
            <person name="Henrissat B."/>
            <person name="Mortensen U.H."/>
            <person name="Larsen T.O."/>
            <person name="Devries R.P."/>
            <person name="Grigoriev I.V."/>
            <person name="Machida M."/>
            <person name="Baker S.E."/>
            <person name="Andersen M.R."/>
        </authorList>
    </citation>
    <scope>NUCLEOTIDE SEQUENCE [LARGE SCALE GENOMIC DNA]</scope>
    <source>
        <strain evidence="2 3">CBS 151.66</strain>
    </source>
</reference>
<evidence type="ECO:0000313" key="2">
    <source>
        <dbReference type="EMBL" id="KAB8076226.1"/>
    </source>
</evidence>
<evidence type="ECO:0008006" key="4">
    <source>
        <dbReference type="Google" id="ProtNLM"/>
    </source>
</evidence>
<organism evidence="2 3">
    <name type="scientific">Aspergillus leporis</name>
    <dbReference type="NCBI Taxonomy" id="41062"/>
    <lineage>
        <taxon>Eukaryota</taxon>
        <taxon>Fungi</taxon>
        <taxon>Dikarya</taxon>
        <taxon>Ascomycota</taxon>
        <taxon>Pezizomycotina</taxon>
        <taxon>Eurotiomycetes</taxon>
        <taxon>Eurotiomycetidae</taxon>
        <taxon>Eurotiales</taxon>
        <taxon>Aspergillaceae</taxon>
        <taxon>Aspergillus</taxon>
        <taxon>Aspergillus subgen. Circumdati</taxon>
    </lineage>
</organism>
<proteinExistence type="predicted"/>
<evidence type="ECO:0000313" key="3">
    <source>
        <dbReference type="Proteomes" id="UP000326565"/>
    </source>
</evidence>
<name>A0A5N5X6D1_9EURO</name>
<keyword evidence="1" id="KW-0732">Signal</keyword>
<feature type="signal peptide" evidence="1">
    <location>
        <begin position="1"/>
        <end position="19"/>
    </location>
</feature>
<feature type="chain" id="PRO_5025043133" description="CBM1 domain-containing protein" evidence="1">
    <location>
        <begin position="20"/>
        <end position="72"/>
    </location>
</feature>